<comment type="function">
    <text evidence="7">Has a role in the initiation of DNA replication. Required at S-phase checkpoint.</text>
</comment>
<accession>A0A8H7PIQ9</accession>
<dbReference type="GO" id="GO:0003697">
    <property type="term" value="F:single-stranded DNA binding"/>
    <property type="evidence" value="ECO:0007669"/>
    <property type="project" value="TreeGrafter"/>
</dbReference>
<dbReference type="GO" id="GO:0003688">
    <property type="term" value="F:DNA replication origin binding"/>
    <property type="evidence" value="ECO:0007669"/>
    <property type="project" value="TreeGrafter"/>
</dbReference>
<dbReference type="Gene3D" id="1.10.10.1460">
    <property type="match status" value="1"/>
</dbReference>
<feature type="compositionally biased region" description="Polar residues" evidence="8">
    <location>
        <begin position="293"/>
        <end position="329"/>
    </location>
</feature>
<dbReference type="GO" id="GO:0031261">
    <property type="term" value="C:DNA replication preinitiation complex"/>
    <property type="evidence" value="ECO:0007669"/>
    <property type="project" value="TreeGrafter"/>
</dbReference>
<feature type="compositionally biased region" description="Low complexity" evidence="8">
    <location>
        <begin position="230"/>
        <end position="241"/>
    </location>
</feature>
<dbReference type="InterPro" id="IPR040203">
    <property type="entry name" value="Sld2"/>
</dbReference>
<evidence type="ECO:0000256" key="7">
    <source>
        <dbReference type="RuleBase" id="RU367067"/>
    </source>
</evidence>
<feature type="region of interest" description="Disordered" evidence="8">
    <location>
        <begin position="270"/>
        <end position="329"/>
    </location>
</feature>
<dbReference type="PANTHER" id="PTHR28124">
    <property type="entry name" value="DNA REPLICATION REGULATOR SLD2"/>
    <property type="match status" value="1"/>
</dbReference>
<dbReference type="PANTHER" id="PTHR28124:SF1">
    <property type="entry name" value="DNA REPLICATION REGULATOR SLD2"/>
    <property type="match status" value="1"/>
</dbReference>
<comment type="similarity">
    <text evidence="2 7">Belongs to the SLD2 family.</text>
</comment>
<keyword evidence="10" id="KW-1185">Reference proteome</keyword>
<evidence type="ECO:0000313" key="10">
    <source>
        <dbReference type="Proteomes" id="UP000612746"/>
    </source>
</evidence>
<proteinExistence type="inferred from homology"/>
<evidence type="ECO:0000256" key="2">
    <source>
        <dbReference type="ARBA" id="ARBA00007276"/>
    </source>
</evidence>
<dbReference type="InterPro" id="IPR021110">
    <property type="entry name" value="DNA_rep_checkpnt_protein"/>
</dbReference>
<comment type="caution">
    <text evidence="9">The sequence shown here is derived from an EMBL/GenBank/DDBJ whole genome shotgun (WGS) entry which is preliminary data.</text>
</comment>
<feature type="compositionally biased region" description="Polar residues" evidence="8">
    <location>
        <begin position="140"/>
        <end position="165"/>
    </location>
</feature>
<evidence type="ECO:0000256" key="8">
    <source>
        <dbReference type="SAM" id="MobiDB-lite"/>
    </source>
</evidence>
<dbReference type="EMBL" id="JAEPRA010000016">
    <property type="protein sequence ID" value="KAG2174671.1"/>
    <property type="molecule type" value="Genomic_DNA"/>
</dbReference>
<feature type="region of interest" description="Disordered" evidence="8">
    <location>
        <begin position="421"/>
        <end position="556"/>
    </location>
</feature>
<dbReference type="Proteomes" id="UP000612746">
    <property type="component" value="Unassembled WGS sequence"/>
</dbReference>
<name>A0A8H7PIQ9_9FUNG</name>
<dbReference type="Pfam" id="PF11719">
    <property type="entry name" value="Drc1-Sld2"/>
    <property type="match status" value="1"/>
</dbReference>
<reference evidence="9" key="1">
    <citation type="submission" date="2020-12" db="EMBL/GenBank/DDBJ databases">
        <title>Metabolic potential, ecology and presence of endohyphal bacteria is reflected in genomic diversity of Mucoromycotina.</title>
        <authorList>
            <person name="Muszewska A."/>
            <person name="Okrasinska A."/>
            <person name="Steczkiewicz K."/>
            <person name="Drgas O."/>
            <person name="Orlowska M."/>
            <person name="Perlinska-Lenart U."/>
            <person name="Aleksandrzak-Piekarczyk T."/>
            <person name="Szatraj K."/>
            <person name="Zielenkiewicz U."/>
            <person name="Pilsyk S."/>
            <person name="Malc E."/>
            <person name="Mieczkowski P."/>
            <person name="Kruszewska J.S."/>
            <person name="Biernat P."/>
            <person name="Pawlowska J."/>
        </authorList>
    </citation>
    <scope>NUCLEOTIDE SEQUENCE</scope>
    <source>
        <strain evidence="9">WA0000051536</strain>
    </source>
</reference>
<comment type="subcellular location">
    <subcellularLocation>
        <location evidence="1 7">Nucleus</location>
    </subcellularLocation>
</comment>
<feature type="compositionally biased region" description="Acidic residues" evidence="8">
    <location>
        <begin position="510"/>
        <end position="525"/>
    </location>
</feature>
<feature type="region of interest" description="Disordered" evidence="8">
    <location>
        <begin position="213"/>
        <end position="246"/>
    </location>
</feature>
<keyword evidence="4 7" id="KW-0235">DNA replication</keyword>
<dbReference type="AlphaFoldDB" id="A0A8H7PIQ9"/>
<dbReference type="GO" id="GO:1902977">
    <property type="term" value="P:mitotic DNA replication preinitiation complex assembly"/>
    <property type="evidence" value="ECO:0007669"/>
    <property type="project" value="TreeGrafter"/>
</dbReference>
<gene>
    <name evidence="9" type="ORF">INT44_006935</name>
</gene>
<evidence type="ECO:0000256" key="1">
    <source>
        <dbReference type="ARBA" id="ARBA00004123"/>
    </source>
</evidence>
<feature type="compositionally biased region" description="Polar residues" evidence="8">
    <location>
        <begin position="456"/>
        <end position="470"/>
    </location>
</feature>
<feature type="compositionally biased region" description="Basic residues" evidence="8">
    <location>
        <begin position="435"/>
        <end position="447"/>
    </location>
</feature>
<dbReference type="GO" id="GO:0006270">
    <property type="term" value="P:DNA replication initiation"/>
    <property type="evidence" value="ECO:0007669"/>
    <property type="project" value="UniProtKB-UniRule"/>
</dbReference>
<evidence type="ECO:0000256" key="6">
    <source>
        <dbReference type="ARBA" id="ARBA00023306"/>
    </source>
</evidence>
<feature type="compositionally biased region" description="Polar residues" evidence="8">
    <location>
        <begin position="90"/>
        <end position="107"/>
    </location>
</feature>
<evidence type="ECO:0000256" key="5">
    <source>
        <dbReference type="ARBA" id="ARBA00023242"/>
    </source>
</evidence>
<evidence type="ECO:0000256" key="3">
    <source>
        <dbReference type="ARBA" id="ARBA00018363"/>
    </source>
</evidence>
<dbReference type="GO" id="GO:0000727">
    <property type="term" value="P:double-strand break repair via break-induced replication"/>
    <property type="evidence" value="ECO:0007669"/>
    <property type="project" value="TreeGrafter"/>
</dbReference>
<feature type="compositionally biased region" description="Basic residues" evidence="8">
    <location>
        <begin position="542"/>
        <end position="556"/>
    </location>
</feature>
<organism evidence="9 10">
    <name type="scientific">Umbelopsis vinacea</name>
    <dbReference type="NCBI Taxonomy" id="44442"/>
    <lineage>
        <taxon>Eukaryota</taxon>
        <taxon>Fungi</taxon>
        <taxon>Fungi incertae sedis</taxon>
        <taxon>Mucoromycota</taxon>
        <taxon>Mucoromycotina</taxon>
        <taxon>Umbelopsidomycetes</taxon>
        <taxon>Umbelopsidales</taxon>
        <taxon>Umbelopsidaceae</taxon>
        <taxon>Umbelopsis</taxon>
    </lineage>
</organism>
<dbReference type="OrthoDB" id="8775810at2759"/>
<sequence length="556" mass="61739">MTQSDKQLRVLKRRLKEWEAEFLKTHGRKATIKDIAENPSIEAEYKNYRAEKKKLSAGESTSKTDRSKDNTSAKRKLPMAEENENELSSKRTMISQSEAPETPSSGRRVSYQFDSPRIQRHASATPTRRHSKVDAFVSSVHGNSPSTVKQNQSRANHSHDSNLSMSPARRRQNVLSPNETAKRLLRTPTKLSSQRYPSPRALKSLEAVFQEGESNGKPSLLDLFSQSTKEPPAVEAASPAADTLPPGCDESVQFFLEGMVDEVAVTETHAGSSTLKNIPRRREKRPGLEGFAPSNSLNDIGTMAIRQSTQPGASHSQSPKPSQPENQSLSPLSFRIARPTIGGIKSNVSPSAAKTEDKQSHIMPGFYSSLASTQNSRRLLISPDRRQRLLRQLSDHGGIGNVLLEDPNNAESDQEQLLEGNQSGEDNVPQEVWKKKPIQKRQTRRYKIPYVDTSKSRINQRSVTSKTYEQSPEDEDSDNNSESPSDETGTPTPLLPQIRRSLRNTSGNEDSIESPELEGASDSEQDISKGSQTKDKPDVKPKARSNQRRSNRLNTG</sequence>
<feature type="region of interest" description="Disordered" evidence="8">
    <location>
        <begin position="52"/>
        <end position="196"/>
    </location>
</feature>
<feature type="region of interest" description="Disordered" evidence="8">
    <location>
        <begin position="341"/>
        <end position="360"/>
    </location>
</feature>
<feature type="compositionally biased region" description="Basic and acidic residues" evidence="8">
    <location>
        <begin position="532"/>
        <end position="541"/>
    </location>
</feature>
<keyword evidence="5 7" id="KW-0539">Nucleus</keyword>
<keyword evidence="6 7" id="KW-0131">Cell cycle</keyword>
<evidence type="ECO:0000313" key="9">
    <source>
        <dbReference type="EMBL" id="KAG2174671.1"/>
    </source>
</evidence>
<feature type="compositionally biased region" description="Basic and acidic residues" evidence="8">
    <location>
        <begin position="52"/>
        <end position="72"/>
    </location>
</feature>
<protein>
    <recommendedName>
        <fullName evidence="3 7">DNA replication regulator SLD2</fullName>
    </recommendedName>
</protein>
<evidence type="ECO:0000256" key="4">
    <source>
        <dbReference type="ARBA" id="ARBA00022705"/>
    </source>
</evidence>